<proteinExistence type="inferred from homology"/>
<evidence type="ECO:0000259" key="11">
    <source>
        <dbReference type="PROSITE" id="PS51393"/>
    </source>
</evidence>
<dbReference type="Pfam" id="PF00305">
    <property type="entry name" value="Lipoxygenase"/>
    <property type="match status" value="1"/>
</dbReference>
<dbReference type="PANTHER" id="PTHR11771">
    <property type="entry name" value="LIPOXYGENASE"/>
    <property type="match status" value="1"/>
</dbReference>
<dbReference type="Gene3D" id="3.10.450.60">
    <property type="match status" value="1"/>
</dbReference>
<keyword evidence="4" id="KW-0963">Cytoplasm</keyword>
<dbReference type="Gene3D" id="1.20.245.10">
    <property type="entry name" value="Lipoxygenase-1, Domain 5"/>
    <property type="match status" value="1"/>
</dbReference>
<organism evidence="12 13">
    <name type="scientific">Pogona vitticeps</name>
    <name type="common">central bearded dragon</name>
    <dbReference type="NCBI Taxonomy" id="103695"/>
    <lineage>
        <taxon>Eukaryota</taxon>
        <taxon>Metazoa</taxon>
        <taxon>Chordata</taxon>
        <taxon>Craniata</taxon>
        <taxon>Vertebrata</taxon>
        <taxon>Euteleostomi</taxon>
        <taxon>Lepidosauria</taxon>
        <taxon>Squamata</taxon>
        <taxon>Bifurcata</taxon>
        <taxon>Unidentata</taxon>
        <taxon>Episquamata</taxon>
        <taxon>Toxicofera</taxon>
        <taxon>Iguania</taxon>
        <taxon>Acrodonta</taxon>
        <taxon>Agamidae</taxon>
        <taxon>Amphibolurinae</taxon>
        <taxon>Pogona</taxon>
    </lineage>
</organism>
<keyword evidence="12" id="KW-1185">Reference proteome</keyword>
<comment type="caution">
    <text evidence="9">Lacks conserved residue(s) required for the propagation of feature annotation.</text>
</comment>
<keyword evidence="6" id="KW-0223">Dioxygenase</keyword>
<dbReference type="PROSITE" id="PS51393">
    <property type="entry name" value="LIPOXYGENASE_3"/>
    <property type="match status" value="1"/>
</dbReference>
<name>A0ABM5EJA5_9SAUR</name>
<dbReference type="CDD" id="cd01753">
    <property type="entry name" value="PLAT_LOX"/>
    <property type="match status" value="1"/>
</dbReference>
<dbReference type="InterPro" id="IPR013819">
    <property type="entry name" value="LipOase_C"/>
</dbReference>
<sequence length="671" mass="75912">MASYKVQVATGNYLLGGTFSRISITLVGTQGESPKQELNNSGRDFVRGAVDEFSLPCEPDLGSLLMIRLHKDPYLFFPSDGWYCSYVKVKTPQGDVYTFPSYQWLEGHGTWSLREGTAKKIADDVGNQLLLDHRKEELKKQQDFYRWEEYAPGWPRCHNVESLDTLDANSKYLTSMTAVFTGRTAKSELEVRLKGFSGLRDSWKSLEDIHKIFWFNKTPVSEYVAEHWLEDSFFGYQYLNGVHPTMIRKCTEIPPNFPVTPEMVAGCLGPSTSLQKELKKGNIFIIDYKILEGIPTCKLDGIQQYLAAPICLFYLNPKGQMMPLAIQLSQTPGPESPIFLPTDRKWDWTLAKIWTKLANFHVHEVNTHLLEAHFLGEVYVMATLRQLPRCHPIYKLLIPHTRFIFHINTLARTSLLHPGGFLDKAASTGREGMVQLMAKGTQTTTYASLCLPDDLQQRGVTSIPNYYYMEDGMKIWTAIENFVSAIVGFYYKCDAEVKDDPEIQAWVHEIFTEAFLGRESSGAPSTLETKAELTKFLTMIIFCSSARHAAVNSGQFDFAAWMPNTPATLRQPPPKVKGTASLESILDTLPDVSSTCTLLVVLSVVSYPLHEQGRLGHYPDEHFTEEEPKRHIAAFQERLAVISKTIEERNKKLALPYSYLNPVLVENSIAV</sequence>
<dbReference type="InterPro" id="IPR036226">
    <property type="entry name" value="LipOase_C_sf"/>
</dbReference>
<dbReference type="InterPro" id="IPR036392">
    <property type="entry name" value="PLAT/LH2_dom_sf"/>
</dbReference>
<evidence type="ECO:0000256" key="3">
    <source>
        <dbReference type="ARBA" id="ARBA00009419"/>
    </source>
</evidence>
<reference evidence="13" key="1">
    <citation type="submission" date="2025-08" db="UniProtKB">
        <authorList>
            <consortium name="RefSeq"/>
        </authorList>
    </citation>
    <scope>IDENTIFICATION</scope>
</reference>
<comment type="similarity">
    <text evidence="3">Belongs to the lipoxygenase family.</text>
</comment>
<feature type="domain" description="Lipoxygenase" evidence="11">
    <location>
        <begin position="120"/>
        <end position="671"/>
    </location>
</feature>
<dbReference type="PRINTS" id="PR00467">
    <property type="entry name" value="MAMLPOXGNASE"/>
</dbReference>
<evidence type="ECO:0000256" key="2">
    <source>
        <dbReference type="ARBA" id="ARBA00005189"/>
    </source>
</evidence>
<dbReference type="InterPro" id="IPR042062">
    <property type="entry name" value="PLAT_LOX_verte"/>
</dbReference>
<feature type="domain" description="PLAT" evidence="10">
    <location>
        <begin position="2"/>
        <end position="119"/>
    </location>
</feature>
<dbReference type="Pfam" id="PF01477">
    <property type="entry name" value="PLAT"/>
    <property type="match status" value="1"/>
</dbReference>
<evidence type="ECO:0000256" key="7">
    <source>
        <dbReference type="ARBA" id="ARBA00023002"/>
    </source>
</evidence>
<evidence type="ECO:0000256" key="8">
    <source>
        <dbReference type="ARBA" id="ARBA00023098"/>
    </source>
</evidence>
<evidence type="ECO:0000256" key="1">
    <source>
        <dbReference type="ARBA" id="ARBA00004496"/>
    </source>
</evidence>
<dbReference type="SUPFAM" id="SSF49723">
    <property type="entry name" value="Lipase/lipooxygenase domain (PLAT/LH2 domain)"/>
    <property type="match status" value="1"/>
</dbReference>
<evidence type="ECO:0000256" key="5">
    <source>
        <dbReference type="ARBA" id="ARBA00022723"/>
    </source>
</evidence>
<dbReference type="SMART" id="SM00308">
    <property type="entry name" value="LH2"/>
    <property type="match status" value="1"/>
</dbReference>
<dbReference type="Gene3D" id="2.60.60.20">
    <property type="entry name" value="PLAT/LH2 domain"/>
    <property type="match status" value="1"/>
</dbReference>
<dbReference type="Proteomes" id="UP001652642">
    <property type="component" value="Chromosome 6"/>
</dbReference>
<comment type="pathway">
    <text evidence="2">Lipid metabolism.</text>
</comment>
<dbReference type="SUPFAM" id="SSF48484">
    <property type="entry name" value="Lipoxigenase"/>
    <property type="match status" value="1"/>
</dbReference>
<evidence type="ECO:0000313" key="12">
    <source>
        <dbReference type="Proteomes" id="UP001652642"/>
    </source>
</evidence>
<evidence type="ECO:0000256" key="9">
    <source>
        <dbReference type="PROSITE-ProRule" id="PRU00152"/>
    </source>
</evidence>
<evidence type="ECO:0000256" key="4">
    <source>
        <dbReference type="ARBA" id="ARBA00022490"/>
    </source>
</evidence>
<dbReference type="InterPro" id="IPR001024">
    <property type="entry name" value="PLAT/LH2_dom"/>
</dbReference>
<dbReference type="RefSeq" id="XP_072833239.1">
    <property type="nucleotide sequence ID" value="XM_072977138.1"/>
</dbReference>
<evidence type="ECO:0000256" key="6">
    <source>
        <dbReference type="ARBA" id="ARBA00022964"/>
    </source>
</evidence>
<keyword evidence="5" id="KW-0479">Metal-binding</keyword>
<keyword evidence="7" id="KW-0560">Oxidoreductase</keyword>
<dbReference type="PROSITE" id="PS50095">
    <property type="entry name" value="PLAT"/>
    <property type="match status" value="1"/>
</dbReference>
<evidence type="ECO:0000313" key="13">
    <source>
        <dbReference type="RefSeq" id="XP_072833239.1"/>
    </source>
</evidence>
<dbReference type="InterPro" id="IPR000907">
    <property type="entry name" value="LipOase"/>
</dbReference>
<dbReference type="PRINTS" id="PR00087">
    <property type="entry name" value="LIPOXYGENASE"/>
</dbReference>
<dbReference type="InterPro" id="IPR020834">
    <property type="entry name" value="LipOase_CS"/>
</dbReference>
<dbReference type="PROSITE" id="PS00081">
    <property type="entry name" value="LIPOXYGENASE_2"/>
    <property type="match status" value="1"/>
</dbReference>
<dbReference type="GeneID" id="110088257"/>
<comment type="subcellular location">
    <subcellularLocation>
        <location evidence="1">Cytoplasm</location>
    </subcellularLocation>
</comment>
<gene>
    <name evidence="13" type="primary">LOC110088257</name>
</gene>
<protein>
    <submittedName>
        <fullName evidence="13">Hydroperoxide isomerase ALOXE3-like</fullName>
    </submittedName>
</protein>
<dbReference type="InterPro" id="IPR001885">
    <property type="entry name" value="LipOase_mml"/>
</dbReference>
<evidence type="ECO:0000259" key="10">
    <source>
        <dbReference type="PROSITE" id="PS50095"/>
    </source>
</evidence>
<accession>A0ABM5EJA5</accession>
<keyword evidence="8" id="KW-0443">Lipid metabolism</keyword>